<dbReference type="Pfam" id="PF00696">
    <property type="entry name" value="AA_kinase"/>
    <property type="match status" value="1"/>
</dbReference>
<sequence>MKPIILVKLGGSTVKSPNLQRWIAAIEQTTEPCVVVPGGGPFADTVRRHQAQLGYDDATAHEMSVLAMEQFGCVLLNMSKRFVAADSLEAIDMALSTGRIPVWMARNMVMNAVEIAQDWTTTSDSLAAWLQGKLKADRLCLVKLIDVPHDSTVDALSRAGIVDPAFPEMVSPEGKLFVAGPSDLATAGRRFALGDVPGRIVPTSPDASSRGSVIAAE</sequence>
<accession>A0A371X893</accession>
<comment type="caution">
    <text evidence="2">The sequence shown here is derived from an EMBL/GenBank/DDBJ whole genome shotgun (WGS) entry which is preliminary data.</text>
</comment>
<dbReference type="InterPro" id="IPR001048">
    <property type="entry name" value="Asp/Glu/Uridylate_kinase"/>
</dbReference>
<name>A0A371X893_9HYPH</name>
<gene>
    <name evidence="2" type="ORF">DYI37_06270</name>
</gene>
<dbReference type="AlphaFoldDB" id="A0A371X893"/>
<dbReference type="SUPFAM" id="SSF53633">
    <property type="entry name" value="Carbamate kinase-like"/>
    <property type="match status" value="1"/>
</dbReference>
<proteinExistence type="predicted"/>
<dbReference type="OrthoDB" id="6683219at2"/>
<evidence type="ECO:0000313" key="2">
    <source>
        <dbReference type="EMBL" id="RFC65421.1"/>
    </source>
</evidence>
<dbReference type="Gene3D" id="3.40.1160.10">
    <property type="entry name" value="Acetylglutamate kinase-like"/>
    <property type="match status" value="1"/>
</dbReference>
<feature type="domain" description="Aspartate/glutamate/uridylate kinase" evidence="1">
    <location>
        <begin position="4"/>
        <end position="145"/>
    </location>
</feature>
<keyword evidence="3" id="KW-1185">Reference proteome</keyword>
<keyword evidence="2" id="KW-0418">Kinase</keyword>
<dbReference type="EMBL" id="QURL01000002">
    <property type="protein sequence ID" value="RFC65421.1"/>
    <property type="molecule type" value="Genomic_DNA"/>
</dbReference>
<organism evidence="2 3">
    <name type="scientific">Fulvimarina endophytica</name>
    <dbReference type="NCBI Taxonomy" id="2293836"/>
    <lineage>
        <taxon>Bacteria</taxon>
        <taxon>Pseudomonadati</taxon>
        <taxon>Pseudomonadota</taxon>
        <taxon>Alphaproteobacteria</taxon>
        <taxon>Hyphomicrobiales</taxon>
        <taxon>Aurantimonadaceae</taxon>
        <taxon>Fulvimarina</taxon>
    </lineage>
</organism>
<evidence type="ECO:0000259" key="1">
    <source>
        <dbReference type="Pfam" id="PF00696"/>
    </source>
</evidence>
<dbReference type="InterPro" id="IPR036393">
    <property type="entry name" value="AceGlu_kinase-like_sf"/>
</dbReference>
<protein>
    <submittedName>
        <fullName evidence="2">Amino acid kinase</fullName>
    </submittedName>
</protein>
<evidence type="ECO:0000313" key="3">
    <source>
        <dbReference type="Proteomes" id="UP000264310"/>
    </source>
</evidence>
<keyword evidence="2" id="KW-0808">Transferase</keyword>
<dbReference type="RefSeq" id="WP_116682318.1">
    <property type="nucleotide sequence ID" value="NZ_QURL01000002.1"/>
</dbReference>
<dbReference type="Proteomes" id="UP000264310">
    <property type="component" value="Unassembled WGS sequence"/>
</dbReference>
<reference evidence="2 3" key="1">
    <citation type="submission" date="2018-08" db="EMBL/GenBank/DDBJ databases">
        <title>Fulvimarina sp. 85, whole genome shotgun sequence.</title>
        <authorList>
            <person name="Tuo L."/>
        </authorList>
    </citation>
    <scope>NUCLEOTIDE SEQUENCE [LARGE SCALE GENOMIC DNA]</scope>
    <source>
        <strain evidence="2 3">85</strain>
    </source>
</reference>
<dbReference type="GO" id="GO:0016301">
    <property type="term" value="F:kinase activity"/>
    <property type="evidence" value="ECO:0007669"/>
    <property type="project" value="UniProtKB-KW"/>
</dbReference>